<comment type="caution">
    <text evidence="1">The sequence shown here is derived from an EMBL/GenBank/DDBJ whole genome shotgun (WGS) entry which is preliminary data.</text>
</comment>
<evidence type="ECO:0000313" key="1">
    <source>
        <dbReference type="EMBL" id="PHN07527.1"/>
    </source>
</evidence>
<organism evidence="1 2">
    <name type="scientific">Flavilitoribacter nigricans (strain ATCC 23147 / DSM 23189 / NBRC 102662 / NCIMB 1420 / SS-2)</name>
    <name type="common">Lewinella nigricans</name>
    <dbReference type="NCBI Taxonomy" id="1122177"/>
    <lineage>
        <taxon>Bacteria</taxon>
        <taxon>Pseudomonadati</taxon>
        <taxon>Bacteroidota</taxon>
        <taxon>Saprospiria</taxon>
        <taxon>Saprospirales</taxon>
        <taxon>Lewinellaceae</taxon>
        <taxon>Flavilitoribacter</taxon>
    </lineage>
</organism>
<proteinExistence type="predicted"/>
<dbReference type="Proteomes" id="UP000223913">
    <property type="component" value="Unassembled WGS sequence"/>
</dbReference>
<keyword evidence="2" id="KW-1185">Reference proteome</keyword>
<sequence>MKKTHLNLLVLLSFLTVPLLGQREDCTENLLRAHRLYEQGRLYEVISTLERCAADESISRPVRREILSLLQETHLFLDNDKMADSIHLKLLRLDPFFKQNTDIPEVKYLVDQYETYPIATYGVRLGIYTITRPIIEQEFLAFSELDIQDLNYKRRNDDLYGWTVHADLSFNLFKSSVEITTGIGISNIYLRRNYQLGNARLPGGEAQAPASLTFLERLRSTQLPFLLQINAVPRSEIIHSRFIPYFFVGGAPEYLIKHAAQAIGPEIDFPGDADDRSASLIGIGDQRKRFNFSLLAGAGGKFRFKRTYVSFDVRYHRLMQKVTSNSERFTNDALLNTFNYADNDFKLHSVNCSIGVGLFLFRSKRR</sequence>
<evidence type="ECO:0008006" key="3">
    <source>
        <dbReference type="Google" id="ProtNLM"/>
    </source>
</evidence>
<accession>A0A2D0NGC9</accession>
<reference evidence="1 2" key="1">
    <citation type="submission" date="2017-10" db="EMBL/GenBank/DDBJ databases">
        <title>The draft genome sequence of Lewinella nigricans NBRC 102662.</title>
        <authorList>
            <person name="Wang K."/>
        </authorList>
    </citation>
    <scope>NUCLEOTIDE SEQUENCE [LARGE SCALE GENOMIC DNA]</scope>
    <source>
        <strain evidence="1 2">NBRC 102662</strain>
    </source>
</reference>
<evidence type="ECO:0000313" key="2">
    <source>
        <dbReference type="Proteomes" id="UP000223913"/>
    </source>
</evidence>
<gene>
    <name evidence="1" type="ORF">CRP01_05345</name>
</gene>
<dbReference type="AlphaFoldDB" id="A0A2D0NGC9"/>
<name>A0A2D0NGC9_FLAN2</name>
<protein>
    <recommendedName>
        <fullName evidence="3">Outer membrane protein beta-barrel domain-containing protein</fullName>
    </recommendedName>
</protein>
<dbReference type="EMBL" id="PDUD01000009">
    <property type="protein sequence ID" value="PHN07527.1"/>
    <property type="molecule type" value="Genomic_DNA"/>
</dbReference>
<dbReference type="RefSeq" id="WP_099148977.1">
    <property type="nucleotide sequence ID" value="NZ_PDUD01000009.1"/>
</dbReference>
<dbReference type="OrthoDB" id="977825at2"/>